<protein>
    <submittedName>
        <fullName evidence="2">Uncharacterized protein</fullName>
    </submittedName>
</protein>
<feature type="region of interest" description="Disordered" evidence="1">
    <location>
        <begin position="1"/>
        <end position="35"/>
    </location>
</feature>
<proteinExistence type="predicted"/>
<sequence>MISKDSEAKETLVKGTDPSIPHRPKDKDTQKGDNMMLIDPTNMMLIDPTLSNNDCLGETMGITATQNPSDHENLADTNLIDIPLKFVGRDQTQAYFSPRSATEI</sequence>
<feature type="compositionally biased region" description="Basic and acidic residues" evidence="1">
    <location>
        <begin position="1"/>
        <end position="12"/>
    </location>
</feature>
<name>A0AAW2WCE7_SESRA</name>
<organism evidence="2">
    <name type="scientific">Sesamum radiatum</name>
    <name type="common">Black benniseed</name>
    <dbReference type="NCBI Taxonomy" id="300843"/>
    <lineage>
        <taxon>Eukaryota</taxon>
        <taxon>Viridiplantae</taxon>
        <taxon>Streptophyta</taxon>
        <taxon>Embryophyta</taxon>
        <taxon>Tracheophyta</taxon>
        <taxon>Spermatophyta</taxon>
        <taxon>Magnoliopsida</taxon>
        <taxon>eudicotyledons</taxon>
        <taxon>Gunneridae</taxon>
        <taxon>Pentapetalae</taxon>
        <taxon>asterids</taxon>
        <taxon>lamiids</taxon>
        <taxon>Lamiales</taxon>
        <taxon>Pedaliaceae</taxon>
        <taxon>Sesamum</taxon>
    </lineage>
</organism>
<gene>
    <name evidence="2" type="ORF">Sradi_0480500</name>
</gene>
<comment type="caution">
    <text evidence="2">The sequence shown here is derived from an EMBL/GenBank/DDBJ whole genome shotgun (WGS) entry which is preliminary data.</text>
</comment>
<reference evidence="2" key="1">
    <citation type="submission" date="2020-06" db="EMBL/GenBank/DDBJ databases">
        <authorList>
            <person name="Li T."/>
            <person name="Hu X."/>
            <person name="Zhang T."/>
            <person name="Song X."/>
            <person name="Zhang H."/>
            <person name="Dai N."/>
            <person name="Sheng W."/>
            <person name="Hou X."/>
            <person name="Wei L."/>
        </authorList>
    </citation>
    <scope>NUCLEOTIDE SEQUENCE</scope>
    <source>
        <strain evidence="2">G02</strain>
        <tissue evidence="2">Leaf</tissue>
    </source>
</reference>
<reference evidence="2" key="2">
    <citation type="journal article" date="2024" name="Plant">
        <title>Genomic evolution and insights into agronomic trait innovations of Sesamum species.</title>
        <authorList>
            <person name="Miao H."/>
            <person name="Wang L."/>
            <person name="Qu L."/>
            <person name="Liu H."/>
            <person name="Sun Y."/>
            <person name="Le M."/>
            <person name="Wang Q."/>
            <person name="Wei S."/>
            <person name="Zheng Y."/>
            <person name="Lin W."/>
            <person name="Duan Y."/>
            <person name="Cao H."/>
            <person name="Xiong S."/>
            <person name="Wang X."/>
            <person name="Wei L."/>
            <person name="Li C."/>
            <person name="Ma Q."/>
            <person name="Ju M."/>
            <person name="Zhao R."/>
            <person name="Li G."/>
            <person name="Mu C."/>
            <person name="Tian Q."/>
            <person name="Mei H."/>
            <person name="Zhang T."/>
            <person name="Gao T."/>
            <person name="Zhang H."/>
        </authorList>
    </citation>
    <scope>NUCLEOTIDE SEQUENCE</scope>
    <source>
        <strain evidence="2">G02</strain>
    </source>
</reference>
<accession>A0AAW2WCE7</accession>
<dbReference type="AlphaFoldDB" id="A0AAW2WCE7"/>
<dbReference type="EMBL" id="JACGWJ010000002">
    <property type="protein sequence ID" value="KAL0437726.1"/>
    <property type="molecule type" value="Genomic_DNA"/>
</dbReference>
<evidence type="ECO:0000256" key="1">
    <source>
        <dbReference type="SAM" id="MobiDB-lite"/>
    </source>
</evidence>
<evidence type="ECO:0000313" key="2">
    <source>
        <dbReference type="EMBL" id="KAL0437726.1"/>
    </source>
</evidence>